<accession>A0A976FIE7</accession>
<feature type="domain" description="RING-type" evidence="4">
    <location>
        <begin position="586"/>
        <end position="632"/>
    </location>
</feature>
<name>A0A976FIE7_BRELC</name>
<keyword evidence="1" id="KW-0479">Metal-binding</keyword>
<dbReference type="AlphaFoldDB" id="A0A976FIE7"/>
<dbReference type="KEGG" id="blac:94345780"/>
<sequence length="638" mass="72269">MDEAADSYGFGSFSELFDRSPAQIAKHLDLGALSPFFMSERLLSRFRRHRHRDERSALHHHVAAKFNGVGINGGLGSLDVVPLKMGGGFVWMQSSQSESDACRRRKKELQDITNQQTQGDDYKSVDVLHVPMKYVTSVQPSSLQKRAQGVEVILMGHNRFEFTFMPGPFACPTHRDDFLQALEKQALDKQAHDGSKYSVKCTPVAAERHERIKPKVKTPDETATSQKVKFRRLVRKHTKLEAMSVEAIDIAKTVHAGTYQLGALAAKILKYSEGAEYCTENVEKLADNLKQIKQESQEADAHRTTHMKVNYSKNIDGLFEYSEKVTGMLMSSAAYEQRYLEYLETHEINHVTKMHPVQDKKECQHILKHHINELAVSTESAKTLYMETLGIDISSSSIVDADFFRSVSNKSSGSQICKNDKTPFRTAVDNARIKLWNSWAEEFTQVFQTTNLEPRISERNTQSTSPLPVSRKKRTRYNRQSDMFSNLENFDPNAKENLDEGTENNNTSISSGAKGQKLRAKDSRVLAKSRRNTSRQSVMFSPLDETASRETLRQSRKPIQPSYRINKYPCKASSLEMVVENDSSLCQLCYSDEAIVHMEPCGHAVCGLCWSRLSPSPKKAGEKSHRLCPWDREVVTKK</sequence>
<evidence type="ECO:0000256" key="2">
    <source>
        <dbReference type="SAM" id="Coils"/>
    </source>
</evidence>
<keyword evidence="1" id="KW-0863">Zinc-finger</keyword>
<dbReference type="Gene3D" id="3.30.40.10">
    <property type="entry name" value="Zinc/RING finger domain, C3HC4 (zinc finger)"/>
    <property type="match status" value="1"/>
</dbReference>
<dbReference type="OrthoDB" id="62830at2759"/>
<comment type="caution">
    <text evidence="5">The sequence shown here is derived from an EMBL/GenBank/DDBJ whole genome shotgun (WGS) entry which is preliminary data.</text>
</comment>
<dbReference type="GO" id="GO:0008270">
    <property type="term" value="F:zinc ion binding"/>
    <property type="evidence" value="ECO:0007669"/>
    <property type="project" value="UniProtKB-KW"/>
</dbReference>
<organism evidence="5 6">
    <name type="scientific">Bremia lactucae</name>
    <name type="common">Lettuce downy mildew</name>
    <dbReference type="NCBI Taxonomy" id="4779"/>
    <lineage>
        <taxon>Eukaryota</taxon>
        <taxon>Sar</taxon>
        <taxon>Stramenopiles</taxon>
        <taxon>Oomycota</taxon>
        <taxon>Peronosporomycetes</taxon>
        <taxon>Peronosporales</taxon>
        <taxon>Peronosporaceae</taxon>
        <taxon>Bremia</taxon>
    </lineage>
</organism>
<feature type="compositionally biased region" description="Polar residues" evidence="3">
    <location>
        <begin position="478"/>
        <end position="488"/>
    </location>
</feature>
<dbReference type="CDD" id="cd16449">
    <property type="entry name" value="RING-HC"/>
    <property type="match status" value="1"/>
</dbReference>
<dbReference type="Proteomes" id="UP000294530">
    <property type="component" value="Unassembled WGS sequence"/>
</dbReference>
<feature type="compositionally biased region" description="Polar residues" evidence="3">
    <location>
        <begin position="503"/>
        <end position="513"/>
    </location>
</feature>
<evidence type="ECO:0000259" key="4">
    <source>
        <dbReference type="PROSITE" id="PS50089"/>
    </source>
</evidence>
<dbReference type="SUPFAM" id="SSF57850">
    <property type="entry name" value="RING/U-box"/>
    <property type="match status" value="1"/>
</dbReference>
<feature type="region of interest" description="Disordered" evidence="3">
    <location>
        <begin position="454"/>
        <end position="557"/>
    </location>
</feature>
<protein>
    <recommendedName>
        <fullName evidence="4">RING-type domain-containing protein</fullName>
    </recommendedName>
</protein>
<evidence type="ECO:0000313" key="5">
    <source>
        <dbReference type="EMBL" id="TDH67390.1"/>
    </source>
</evidence>
<evidence type="ECO:0000313" key="6">
    <source>
        <dbReference type="Proteomes" id="UP000294530"/>
    </source>
</evidence>
<keyword evidence="2" id="KW-0175">Coiled coil</keyword>
<evidence type="ECO:0000256" key="3">
    <source>
        <dbReference type="SAM" id="MobiDB-lite"/>
    </source>
</evidence>
<dbReference type="EMBL" id="SHOA02000014">
    <property type="protein sequence ID" value="TDH67390.1"/>
    <property type="molecule type" value="Genomic_DNA"/>
</dbReference>
<dbReference type="PROSITE" id="PS50089">
    <property type="entry name" value="ZF_RING_2"/>
    <property type="match status" value="1"/>
</dbReference>
<evidence type="ECO:0000256" key="1">
    <source>
        <dbReference type="PROSITE-ProRule" id="PRU00175"/>
    </source>
</evidence>
<keyword evidence="6" id="KW-1185">Reference proteome</keyword>
<feature type="coiled-coil region" evidence="2">
    <location>
        <begin position="275"/>
        <end position="302"/>
    </location>
</feature>
<dbReference type="InterPro" id="IPR013083">
    <property type="entry name" value="Znf_RING/FYVE/PHD"/>
</dbReference>
<dbReference type="RefSeq" id="XP_067816889.1">
    <property type="nucleotide sequence ID" value="XM_067960109.1"/>
</dbReference>
<keyword evidence="1" id="KW-0862">Zinc</keyword>
<gene>
    <name evidence="5" type="ORF">CCR75_002009</name>
</gene>
<reference evidence="5 6" key="1">
    <citation type="journal article" date="2021" name="Genome Biol.">
        <title>AFLAP: assembly-free linkage analysis pipeline using k-mers from genome sequencing data.</title>
        <authorList>
            <person name="Fletcher K."/>
            <person name="Zhang L."/>
            <person name="Gil J."/>
            <person name="Han R."/>
            <person name="Cavanaugh K."/>
            <person name="Michelmore R."/>
        </authorList>
    </citation>
    <scope>NUCLEOTIDE SEQUENCE [LARGE SCALE GENOMIC DNA]</scope>
    <source>
        <strain evidence="5 6">SF5</strain>
    </source>
</reference>
<proteinExistence type="predicted"/>
<dbReference type="GeneID" id="94345780"/>
<dbReference type="InterPro" id="IPR001841">
    <property type="entry name" value="Znf_RING"/>
</dbReference>